<accession>A0A2S7KP34</accession>
<sequence>MINQAVFAMPQESETPHTEDSYAQWKEMAKDAAEEEDVARAISFAQRYIQESLDLEFARSEAFSDFYDDPQFQQFQNSYLVKGRWGSLVYIYAGLIGLFIVVMFNLQPKQDRVATVLLSILIFIHAFFIIHVGLHSMNYDLYYPHLYSSSTIFSLLYGPLLYFYFKRIKTGYRFKWRDLLHLAPTLVLIGLFIPVFILPADEKLKIMLGVGIYQDRAYGLEISSGKMLSLIIYSFLTARLFFRNKNKITTPEYLPIWKWQRNLVSFQVLFTLVYAIYLILLVTNQLTGPFFHLQLITLSGMVLYVAYMAYTNPKTLLGYQLEASFLKYKNSGLTNSFSNELKDEMIRLLEEEKIFQHNDINLNTISERLGTTRHNASQIINEHFNLSFFELINHYRIKEAKQIFEEDVAGQKNIIEVAYEVGYNNKVTFNKSFKKLNQLTPSQYLKKLRQETP</sequence>
<dbReference type="GO" id="GO:0043565">
    <property type="term" value="F:sequence-specific DNA binding"/>
    <property type="evidence" value="ECO:0007669"/>
    <property type="project" value="InterPro"/>
</dbReference>
<feature type="transmembrane region" description="Helical" evidence="4">
    <location>
        <begin position="87"/>
        <end position="106"/>
    </location>
</feature>
<comment type="caution">
    <text evidence="6">The sequence shown here is derived from an EMBL/GenBank/DDBJ whole genome shotgun (WGS) entry which is preliminary data.</text>
</comment>
<keyword evidence="2" id="KW-0238">DNA-binding</keyword>
<keyword evidence="3" id="KW-0804">Transcription</keyword>
<name>A0A2S7KP34_9FLAO</name>
<feature type="domain" description="HTH araC/xylS-type" evidence="5">
    <location>
        <begin position="343"/>
        <end position="447"/>
    </location>
</feature>
<gene>
    <name evidence="6" type="ORF">BST85_05130</name>
</gene>
<dbReference type="InterPro" id="IPR018060">
    <property type="entry name" value="HTH_AraC"/>
</dbReference>
<keyword evidence="4" id="KW-1133">Transmembrane helix</keyword>
<keyword evidence="1" id="KW-0805">Transcription regulation</keyword>
<keyword evidence="4" id="KW-0472">Membrane</keyword>
<dbReference type="Gene3D" id="1.10.10.60">
    <property type="entry name" value="Homeodomain-like"/>
    <property type="match status" value="2"/>
</dbReference>
<dbReference type="PANTHER" id="PTHR43280">
    <property type="entry name" value="ARAC-FAMILY TRANSCRIPTIONAL REGULATOR"/>
    <property type="match status" value="1"/>
</dbReference>
<evidence type="ECO:0000256" key="4">
    <source>
        <dbReference type="SAM" id="Phobius"/>
    </source>
</evidence>
<evidence type="ECO:0000256" key="2">
    <source>
        <dbReference type="ARBA" id="ARBA00023125"/>
    </source>
</evidence>
<organism evidence="6 7">
    <name type="scientific">Aureitalea marina</name>
    <dbReference type="NCBI Taxonomy" id="930804"/>
    <lineage>
        <taxon>Bacteria</taxon>
        <taxon>Pseudomonadati</taxon>
        <taxon>Bacteroidota</taxon>
        <taxon>Flavobacteriia</taxon>
        <taxon>Flavobacteriales</taxon>
        <taxon>Flavobacteriaceae</taxon>
        <taxon>Aureitalea</taxon>
    </lineage>
</organism>
<dbReference type="PROSITE" id="PS01124">
    <property type="entry name" value="HTH_ARAC_FAMILY_2"/>
    <property type="match status" value="1"/>
</dbReference>
<feature type="transmembrane region" description="Helical" evidence="4">
    <location>
        <begin position="146"/>
        <end position="165"/>
    </location>
</feature>
<dbReference type="PANTHER" id="PTHR43280:SF29">
    <property type="entry name" value="ARAC-FAMILY TRANSCRIPTIONAL REGULATOR"/>
    <property type="match status" value="1"/>
</dbReference>
<evidence type="ECO:0000256" key="1">
    <source>
        <dbReference type="ARBA" id="ARBA00023015"/>
    </source>
</evidence>
<feature type="transmembrane region" description="Helical" evidence="4">
    <location>
        <begin position="263"/>
        <end position="283"/>
    </location>
</feature>
<dbReference type="Proteomes" id="UP000239800">
    <property type="component" value="Unassembled WGS sequence"/>
</dbReference>
<evidence type="ECO:0000313" key="6">
    <source>
        <dbReference type="EMBL" id="PQB04348.1"/>
    </source>
</evidence>
<dbReference type="InterPro" id="IPR009057">
    <property type="entry name" value="Homeodomain-like_sf"/>
</dbReference>
<feature type="transmembrane region" description="Helical" evidence="4">
    <location>
        <begin position="289"/>
        <end position="310"/>
    </location>
</feature>
<evidence type="ECO:0000256" key="3">
    <source>
        <dbReference type="ARBA" id="ARBA00023163"/>
    </source>
</evidence>
<dbReference type="GO" id="GO:0003700">
    <property type="term" value="F:DNA-binding transcription factor activity"/>
    <property type="evidence" value="ECO:0007669"/>
    <property type="project" value="InterPro"/>
</dbReference>
<proteinExistence type="predicted"/>
<protein>
    <recommendedName>
        <fullName evidence="5">HTH araC/xylS-type domain-containing protein</fullName>
    </recommendedName>
</protein>
<reference evidence="6 7" key="1">
    <citation type="submission" date="2016-11" db="EMBL/GenBank/DDBJ databases">
        <title>Trade-off between light-utilization and light-protection in marine flavobacteria.</title>
        <authorList>
            <person name="Kumagai Y."/>
        </authorList>
    </citation>
    <scope>NUCLEOTIDE SEQUENCE [LARGE SCALE GENOMIC DNA]</scope>
    <source>
        <strain evidence="6 7">NBRC 107741</strain>
    </source>
</reference>
<evidence type="ECO:0000313" key="7">
    <source>
        <dbReference type="Proteomes" id="UP000239800"/>
    </source>
</evidence>
<evidence type="ECO:0000259" key="5">
    <source>
        <dbReference type="PROSITE" id="PS01124"/>
    </source>
</evidence>
<dbReference type="AlphaFoldDB" id="A0A2S7KP34"/>
<feature type="transmembrane region" description="Helical" evidence="4">
    <location>
        <begin position="218"/>
        <end position="242"/>
    </location>
</feature>
<dbReference type="Pfam" id="PF12833">
    <property type="entry name" value="HTH_18"/>
    <property type="match status" value="1"/>
</dbReference>
<feature type="transmembrane region" description="Helical" evidence="4">
    <location>
        <begin position="179"/>
        <end position="198"/>
    </location>
</feature>
<dbReference type="EMBL" id="MQUB01000001">
    <property type="protein sequence ID" value="PQB04348.1"/>
    <property type="molecule type" value="Genomic_DNA"/>
</dbReference>
<keyword evidence="4" id="KW-0812">Transmembrane</keyword>
<keyword evidence="7" id="KW-1185">Reference proteome</keyword>
<feature type="transmembrane region" description="Helical" evidence="4">
    <location>
        <begin position="113"/>
        <end position="134"/>
    </location>
</feature>
<dbReference type="SUPFAM" id="SSF46689">
    <property type="entry name" value="Homeodomain-like"/>
    <property type="match status" value="1"/>
</dbReference>
<dbReference type="SMART" id="SM00342">
    <property type="entry name" value="HTH_ARAC"/>
    <property type="match status" value="1"/>
</dbReference>